<dbReference type="EMBL" id="JAFREL020000003">
    <property type="protein sequence ID" value="MEO1771854.1"/>
    <property type="molecule type" value="Genomic_DNA"/>
</dbReference>
<gene>
    <name evidence="1" type="ORF">JZO67_003836</name>
</gene>
<proteinExistence type="predicted"/>
<organism evidence="1 2">
    <name type="scientific">Candidatus Enterococcus ferrettii</name>
    <dbReference type="NCBI Taxonomy" id="2815324"/>
    <lineage>
        <taxon>Bacteria</taxon>
        <taxon>Bacillati</taxon>
        <taxon>Bacillota</taxon>
        <taxon>Bacilli</taxon>
        <taxon>Lactobacillales</taxon>
        <taxon>Enterococcaceae</taxon>
        <taxon>Enterococcus</taxon>
    </lineage>
</organism>
<evidence type="ECO:0000313" key="1">
    <source>
        <dbReference type="EMBL" id="MEO1771854.1"/>
    </source>
</evidence>
<reference evidence="1 2" key="1">
    <citation type="submission" date="2021-03" db="EMBL/GenBank/DDBJ databases">
        <authorList>
            <person name="Gilmore M.S."/>
            <person name="Schwartzman J."/>
            <person name="Van Tyne D."/>
            <person name="Martin M."/>
            <person name="Earl A.M."/>
            <person name="Manson A.L."/>
            <person name="Straub T."/>
            <person name="Salamzade R."/>
            <person name="Saavedra J."/>
            <person name="Lebreton F."/>
            <person name="Prichula J."/>
            <person name="Schaufler K."/>
            <person name="Gaca A."/>
            <person name="Sgardioli B."/>
            <person name="Wagenaar J."/>
            <person name="Strong T."/>
        </authorList>
    </citation>
    <scope>NUCLEOTIDE SEQUENCE [LARGE SCALE GENOMIC DNA]</scope>
    <source>
        <strain evidence="1 2">665A</strain>
    </source>
</reference>
<accession>A0ABV0ET88</accession>
<name>A0ABV0ET88_9ENTE</name>
<protein>
    <recommendedName>
        <fullName evidence="3">Restriction endonuclease type IV Mrr domain-containing protein</fullName>
    </recommendedName>
</protein>
<evidence type="ECO:0000313" key="2">
    <source>
        <dbReference type="Proteomes" id="UP000664357"/>
    </source>
</evidence>
<dbReference type="RefSeq" id="WP_207702587.1">
    <property type="nucleotide sequence ID" value="NZ_JAFREL020000003.1"/>
</dbReference>
<sequence>MESKKTSSTKNSAIRGYRFEDFLAKLFDYYNIDRVEQNARFYTETHRNIEYDFILNDRYLVEAKIFPNKVFPRSKLSNVINQLKHLVQSYLEISSKNSQEIIPILIVANIIDYKEKLTELENIMILDISNILYLVRNNEILKEELISILNYSIQEISPKKTEMELFNVTPKNIDMNNEDKLLKQELVSWVPSDNASSSYEKLCIKILKTLFNNDLTLWNPQQKSNENLFRFDLICKIKSGELDGFWNIISDYFRTKYIIFEFKNYSDKITQKDIYTTEKYLYAKALRSVAIIISPYGEDKNSKKAIKGTLRENGKLILSLNHRDIIKMLDTLENSEGLLPSEYLNEMLDNLLINLEK</sequence>
<dbReference type="Proteomes" id="UP000664357">
    <property type="component" value="Unassembled WGS sequence"/>
</dbReference>
<evidence type="ECO:0008006" key="3">
    <source>
        <dbReference type="Google" id="ProtNLM"/>
    </source>
</evidence>
<comment type="caution">
    <text evidence="1">The sequence shown here is derived from an EMBL/GenBank/DDBJ whole genome shotgun (WGS) entry which is preliminary data.</text>
</comment>
<keyword evidence="2" id="KW-1185">Reference proteome</keyword>
<reference evidence="1 2" key="2">
    <citation type="submission" date="2024-02" db="EMBL/GenBank/DDBJ databases">
        <title>The Genome Sequence of Enterococcus sp. DIV0159.</title>
        <authorList>
            <person name="Earl A."/>
            <person name="Manson A."/>
            <person name="Gilmore M."/>
            <person name="Sanders J."/>
            <person name="Shea T."/>
            <person name="Howe W."/>
            <person name="Livny J."/>
            <person name="Cuomo C."/>
            <person name="Neafsey D."/>
            <person name="Birren B."/>
        </authorList>
    </citation>
    <scope>NUCLEOTIDE SEQUENCE [LARGE SCALE GENOMIC DNA]</scope>
    <source>
        <strain evidence="1 2">665A</strain>
    </source>
</reference>